<evidence type="ECO:0000313" key="3">
    <source>
        <dbReference type="Proteomes" id="UP001456524"/>
    </source>
</evidence>
<keyword evidence="3" id="KW-1185">Reference proteome</keyword>
<dbReference type="Proteomes" id="UP001456524">
    <property type="component" value="Unassembled WGS sequence"/>
</dbReference>
<protein>
    <submittedName>
        <fullName evidence="2">Uncharacterized protein</fullName>
    </submittedName>
</protein>
<sequence>MLGGSVRVAHPSSLLILLRSLAFSSPLFLIPTVMMSLANSSKKDAVQRSAIAPFNLTLILLYDLYNTNHYAPRHHLSLSFNRRTFVRPEQQSALVEHDSELRSAVTLLHGRSRIVLDYGSTRTTSFSLSPLE</sequence>
<name>A0ABR1XIR5_9PEZI</name>
<accession>A0ABR1XIR5</accession>
<dbReference type="EMBL" id="JBBWUH010000010">
    <property type="protein sequence ID" value="KAK8155922.1"/>
    <property type="molecule type" value="Genomic_DNA"/>
</dbReference>
<feature type="transmembrane region" description="Helical" evidence="1">
    <location>
        <begin position="16"/>
        <end position="38"/>
    </location>
</feature>
<keyword evidence="1" id="KW-0472">Membrane</keyword>
<reference evidence="2 3" key="1">
    <citation type="journal article" date="2022" name="G3 (Bethesda)">
        <title>Enemy or ally: a genomic approach to elucidate the lifestyle of Phyllosticta citrichinaensis.</title>
        <authorList>
            <person name="Buijs V.A."/>
            <person name="Groenewald J.Z."/>
            <person name="Haridas S."/>
            <person name="LaButti K.M."/>
            <person name="Lipzen A."/>
            <person name="Martin F.M."/>
            <person name="Barry K."/>
            <person name="Grigoriev I.V."/>
            <person name="Crous P.W."/>
            <person name="Seidl M.F."/>
        </authorList>
    </citation>
    <scope>NUCLEOTIDE SEQUENCE [LARGE SCALE GENOMIC DNA]</scope>
    <source>
        <strain evidence="2 3">CBS 129764</strain>
    </source>
</reference>
<organism evidence="2 3">
    <name type="scientific">Phyllosticta citrichinensis</name>
    <dbReference type="NCBI Taxonomy" id="1130410"/>
    <lineage>
        <taxon>Eukaryota</taxon>
        <taxon>Fungi</taxon>
        <taxon>Dikarya</taxon>
        <taxon>Ascomycota</taxon>
        <taxon>Pezizomycotina</taxon>
        <taxon>Dothideomycetes</taxon>
        <taxon>Dothideomycetes incertae sedis</taxon>
        <taxon>Botryosphaeriales</taxon>
        <taxon>Phyllostictaceae</taxon>
        <taxon>Phyllosticta</taxon>
    </lineage>
</organism>
<proteinExistence type="predicted"/>
<comment type="caution">
    <text evidence="2">The sequence shown here is derived from an EMBL/GenBank/DDBJ whole genome shotgun (WGS) entry which is preliminary data.</text>
</comment>
<evidence type="ECO:0000256" key="1">
    <source>
        <dbReference type="SAM" id="Phobius"/>
    </source>
</evidence>
<gene>
    <name evidence="2" type="ORF">IWX90DRAFT_52875</name>
</gene>
<keyword evidence="1" id="KW-1133">Transmembrane helix</keyword>
<keyword evidence="1" id="KW-0812">Transmembrane</keyword>
<evidence type="ECO:0000313" key="2">
    <source>
        <dbReference type="EMBL" id="KAK8155922.1"/>
    </source>
</evidence>